<keyword evidence="2" id="KW-0472">Membrane</keyword>
<dbReference type="InterPro" id="IPR036942">
    <property type="entry name" value="Beta-barrel_TonB_sf"/>
</dbReference>
<dbReference type="GO" id="GO:0009279">
    <property type="term" value="C:cell outer membrane"/>
    <property type="evidence" value="ECO:0007669"/>
    <property type="project" value="UniProtKB-SubCell"/>
</dbReference>
<evidence type="ECO:0000313" key="5">
    <source>
        <dbReference type="EMBL" id="VTN14876.1"/>
    </source>
</evidence>
<evidence type="ECO:0000256" key="4">
    <source>
        <dbReference type="SAM" id="MobiDB-lite"/>
    </source>
</evidence>
<gene>
    <name evidence="5" type="primary">fepA_4</name>
    <name evidence="5" type="ORF">NCTC9185_06944</name>
</gene>
<proteinExistence type="predicted"/>
<evidence type="ECO:0000256" key="1">
    <source>
        <dbReference type="ARBA" id="ARBA00004442"/>
    </source>
</evidence>
<evidence type="ECO:0000256" key="3">
    <source>
        <dbReference type="ARBA" id="ARBA00023237"/>
    </source>
</evidence>
<dbReference type="EMBL" id="CABDVU010000001">
    <property type="protein sequence ID" value="VTN14876.1"/>
    <property type="molecule type" value="Genomic_DNA"/>
</dbReference>
<organism evidence="5 6">
    <name type="scientific">Raoultella terrigena</name>
    <name type="common">Klebsiella terrigena</name>
    <dbReference type="NCBI Taxonomy" id="577"/>
    <lineage>
        <taxon>Bacteria</taxon>
        <taxon>Pseudomonadati</taxon>
        <taxon>Pseudomonadota</taxon>
        <taxon>Gammaproteobacteria</taxon>
        <taxon>Enterobacterales</taxon>
        <taxon>Enterobacteriaceae</taxon>
        <taxon>Klebsiella/Raoultella group</taxon>
        <taxon>Raoultella</taxon>
    </lineage>
</organism>
<name>A0A4U9DB71_RAOTE</name>
<feature type="region of interest" description="Disordered" evidence="4">
    <location>
        <begin position="1"/>
        <end position="20"/>
    </location>
</feature>
<dbReference type="Proteomes" id="UP000339249">
    <property type="component" value="Unassembled WGS sequence"/>
</dbReference>
<dbReference type="AlphaFoldDB" id="A0A4U9DB71"/>
<keyword evidence="5" id="KW-0675">Receptor</keyword>
<dbReference type="Gene3D" id="2.40.170.20">
    <property type="entry name" value="TonB-dependent receptor, beta-barrel domain"/>
    <property type="match status" value="1"/>
</dbReference>
<protein>
    <submittedName>
        <fullName evidence="5">Enterobactin outer-membrane receptor</fullName>
    </submittedName>
</protein>
<feature type="compositionally biased region" description="Basic and acidic residues" evidence="4">
    <location>
        <begin position="1"/>
        <end position="12"/>
    </location>
</feature>
<reference evidence="5 6" key="1">
    <citation type="submission" date="2019-04" db="EMBL/GenBank/DDBJ databases">
        <authorList>
            <consortium name="Pathogen Informatics"/>
        </authorList>
    </citation>
    <scope>NUCLEOTIDE SEQUENCE [LARGE SCALE GENOMIC DNA]</scope>
    <source>
        <strain evidence="5 6">NCTC9185</strain>
    </source>
</reference>
<keyword evidence="3" id="KW-0998">Cell outer membrane</keyword>
<evidence type="ECO:0000313" key="6">
    <source>
        <dbReference type="Proteomes" id="UP000339249"/>
    </source>
</evidence>
<sequence length="126" mass="13863">MNAPEHKDEGSTKRTNFSLNGPLGGDFSFRLFGNLEKTQADAWDINQGISPNVPASTPIPCRPGVKGLKTKVSNGVVRWDFAPMQSLEFESGYSRQGNLYAGDTQNTNTNDLVKENYGKETNRLLP</sequence>
<comment type="subcellular location">
    <subcellularLocation>
        <location evidence="1">Cell outer membrane</location>
    </subcellularLocation>
</comment>
<evidence type="ECO:0000256" key="2">
    <source>
        <dbReference type="ARBA" id="ARBA00023136"/>
    </source>
</evidence>
<dbReference type="SUPFAM" id="SSF56935">
    <property type="entry name" value="Porins"/>
    <property type="match status" value="1"/>
</dbReference>
<accession>A0A4U9DB71</accession>